<dbReference type="SUPFAM" id="SSF46785">
    <property type="entry name" value="Winged helix' DNA-binding domain"/>
    <property type="match status" value="1"/>
</dbReference>
<dbReference type="InterPro" id="IPR043135">
    <property type="entry name" value="Fur_C"/>
</dbReference>
<dbReference type="PATRIC" id="fig|1423802.4.peg.935"/>
<evidence type="ECO:0000313" key="9">
    <source>
        <dbReference type="Proteomes" id="UP000051256"/>
    </source>
</evidence>
<dbReference type="GO" id="GO:0003700">
    <property type="term" value="F:DNA-binding transcription factor activity"/>
    <property type="evidence" value="ECO:0007669"/>
    <property type="project" value="InterPro"/>
</dbReference>
<keyword evidence="7" id="KW-0479">Metal-binding</keyword>
<name>A0A0R2CZ02_9LACO</name>
<keyword evidence="6" id="KW-0804">Transcription</keyword>
<feature type="binding site" evidence="7">
    <location>
        <position position="102"/>
    </location>
    <ligand>
        <name>Zn(2+)</name>
        <dbReference type="ChEBI" id="CHEBI:29105"/>
    </ligand>
</feature>
<dbReference type="InterPro" id="IPR036390">
    <property type="entry name" value="WH_DNA-bd_sf"/>
</dbReference>
<evidence type="ECO:0000256" key="3">
    <source>
        <dbReference type="ARBA" id="ARBA00022833"/>
    </source>
</evidence>
<sequence>MTEESAAHTLAAVITKLKSRNIRITPQREVILNYLITHHNHPDVETIYQGIADQLPNLSVATVYNTLKLFIDNDIVIELPSTDKDGSLHYDFFGVPHFHSICENCGKITDVFADEYASISKQVTQLTNQQTGYLVTSSHLEVYGLCPECQQKLNSENLATTN</sequence>
<dbReference type="GO" id="GO:0008270">
    <property type="term" value="F:zinc ion binding"/>
    <property type="evidence" value="ECO:0007669"/>
    <property type="project" value="TreeGrafter"/>
</dbReference>
<dbReference type="PANTHER" id="PTHR33202">
    <property type="entry name" value="ZINC UPTAKE REGULATION PROTEIN"/>
    <property type="match status" value="1"/>
</dbReference>
<dbReference type="Gene3D" id="1.10.10.10">
    <property type="entry name" value="Winged helix-like DNA-binding domain superfamily/Winged helix DNA-binding domain"/>
    <property type="match status" value="1"/>
</dbReference>
<proteinExistence type="inferred from homology"/>
<feature type="binding site" evidence="7">
    <location>
        <position position="105"/>
    </location>
    <ligand>
        <name>Zn(2+)</name>
        <dbReference type="ChEBI" id="CHEBI:29105"/>
    </ligand>
</feature>
<evidence type="ECO:0000256" key="5">
    <source>
        <dbReference type="ARBA" id="ARBA00023125"/>
    </source>
</evidence>
<comment type="caution">
    <text evidence="8">The sequence shown here is derived from an EMBL/GenBank/DDBJ whole genome shotgun (WGS) entry which is preliminary data.</text>
</comment>
<protein>
    <submittedName>
        <fullName evidence="8">Fur family ferric uptake regulator</fullName>
    </submittedName>
</protein>
<dbReference type="STRING" id="1423802.FC56_GL000922"/>
<evidence type="ECO:0000313" key="8">
    <source>
        <dbReference type="EMBL" id="KRM93257.1"/>
    </source>
</evidence>
<dbReference type="GO" id="GO:1900376">
    <property type="term" value="P:regulation of secondary metabolite biosynthetic process"/>
    <property type="evidence" value="ECO:0007669"/>
    <property type="project" value="TreeGrafter"/>
</dbReference>
<keyword evidence="2" id="KW-0678">Repressor</keyword>
<evidence type="ECO:0000256" key="7">
    <source>
        <dbReference type="PIRSR" id="PIRSR602481-1"/>
    </source>
</evidence>
<evidence type="ECO:0000256" key="1">
    <source>
        <dbReference type="ARBA" id="ARBA00007957"/>
    </source>
</evidence>
<feature type="binding site" evidence="7">
    <location>
        <position position="149"/>
    </location>
    <ligand>
        <name>Zn(2+)</name>
        <dbReference type="ChEBI" id="CHEBI:29105"/>
    </ligand>
</feature>
<dbReference type="CDD" id="cd07153">
    <property type="entry name" value="Fur_like"/>
    <property type="match status" value="1"/>
</dbReference>
<keyword evidence="3 7" id="KW-0862">Zinc</keyword>
<dbReference type="Gene3D" id="3.30.1490.190">
    <property type="match status" value="1"/>
</dbReference>
<dbReference type="Proteomes" id="UP000051256">
    <property type="component" value="Unassembled WGS sequence"/>
</dbReference>
<dbReference type="GO" id="GO:0000976">
    <property type="term" value="F:transcription cis-regulatory region binding"/>
    <property type="evidence" value="ECO:0007669"/>
    <property type="project" value="TreeGrafter"/>
</dbReference>
<dbReference type="PANTHER" id="PTHR33202:SF8">
    <property type="entry name" value="PEROXIDE-RESPONSIVE REPRESSOR PERR"/>
    <property type="match status" value="1"/>
</dbReference>
<organism evidence="8 9">
    <name type="scientific">Lentilactobacillus senioris DSM 24302 = JCM 17472</name>
    <dbReference type="NCBI Taxonomy" id="1423802"/>
    <lineage>
        <taxon>Bacteria</taxon>
        <taxon>Bacillati</taxon>
        <taxon>Bacillota</taxon>
        <taxon>Bacilli</taxon>
        <taxon>Lactobacillales</taxon>
        <taxon>Lactobacillaceae</taxon>
        <taxon>Lentilactobacillus</taxon>
    </lineage>
</organism>
<comment type="cofactor">
    <cofactor evidence="7">
        <name>Zn(2+)</name>
        <dbReference type="ChEBI" id="CHEBI:29105"/>
    </cofactor>
    <text evidence="7">Binds 1 zinc ion per subunit.</text>
</comment>
<keyword evidence="5" id="KW-0238">DNA-binding</keyword>
<evidence type="ECO:0000256" key="2">
    <source>
        <dbReference type="ARBA" id="ARBA00022491"/>
    </source>
</evidence>
<evidence type="ECO:0000256" key="4">
    <source>
        <dbReference type="ARBA" id="ARBA00023015"/>
    </source>
</evidence>
<keyword evidence="4" id="KW-0805">Transcription regulation</keyword>
<dbReference type="RefSeq" id="WP_056978723.1">
    <property type="nucleotide sequence ID" value="NZ_AYZR01000009.1"/>
</dbReference>
<comment type="similarity">
    <text evidence="1">Belongs to the Fur family.</text>
</comment>
<reference evidence="8 9" key="1">
    <citation type="journal article" date="2015" name="Genome Announc.">
        <title>Expanding the biotechnology potential of lactobacilli through comparative genomics of 213 strains and associated genera.</title>
        <authorList>
            <person name="Sun Z."/>
            <person name="Harris H.M."/>
            <person name="McCann A."/>
            <person name="Guo C."/>
            <person name="Argimon S."/>
            <person name="Zhang W."/>
            <person name="Yang X."/>
            <person name="Jeffery I.B."/>
            <person name="Cooney J.C."/>
            <person name="Kagawa T.F."/>
            <person name="Liu W."/>
            <person name="Song Y."/>
            <person name="Salvetti E."/>
            <person name="Wrobel A."/>
            <person name="Rasinkangas P."/>
            <person name="Parkhill J."/>
            <person name="Rea M.C."/>
            <person name="O'Sullivan O."/>
            <person name="Ritari J."/>
            <person name="Douillard F.P."/>
            <person name="Paul Ross R."/>
            <person name="Yang R."/>
            <person name="Briner A.E."/>
            <person name="Felis G.E."/>
            <person name="de Vos W.M."/>
            <person name="Barrangou R."/>
            <person name="Klaenhammer T.R."/>
            <person name="Caufield P.W."/>
            <person name="Cui Y."/>
            <person name="Zhang H."/>
            <person name="O'Toole P.W."/>
        </authorList>
    </citation>
    <scope>NUCLEOTIDE SEQUENCE [LARGE SCALE GENOMIC DNA]</scope>
    <source>
        <strain evidence="8 9">DSM 24302</strain>
    </source>
</reference>
<dbReference type="InterPro" id="IPR036388">
    <property type="entry name" value="WH-like_DNA-bd_sf"/>
</dbReference>
<dbReference type="Pfam" id="PF01475">
    <property type="entry name" value="FUR"/>
    <property type="match status" value="1"/>
</dbReference>
<dbReference type="GO" id="GO:0045892">
    <property type="term" value="P:negative regulation of DNA-templated transcription"/>
    <property type="evidence" value="ECO:0007669"/>
    <property type="project" value="TreeGrafter"/>
</dbReference>
<keyword evidence="9" id="KW-1185">Reference proteome</keyword>
<dbReference type="InterPro" id="IPR002481">
    <property type="entry name" value="FUR"/>
</dbReference>
<feature type="binding site" evidence="7">
    <location>
        <position position="146"/>
    </location>
    <ligand>
        <name>Zn(2+)</name>
        <dbReference type="ChEBI" id="CHEBI:29105"/>
    </ligand>
</feature>
<dbReference type="AlphaFoldDB" id="A0A0R2CZ02"/>
<evidence type="ECO:0000256" key="6">
    <source>
        <dbReference type="ARBA" id="ARBA00023163"/>
    </source>
</evidence>
<gene>
    <name evidence="8" type="ORF">FC56_GL000922</name>
</gene>
<accession>A0A0R2CZ02</accession>
<dbReference type="EMBL" id="AYZR01000009">
    <property type="protein sequence ID" value="KRM93257.1"/>
    <property type="molecule type" value="Genomic_DNA"/>
</dbReference>